<reference evidence="2" key="1">
    <citation type="journal article" date="2019" name="Int. J. Syst. Evol. Microbiol.">
        <title>The Global Catalogue of Microorganisms (GCM) 10K type strain sequencing project: providing services to taxonomists for standard genome sequencing and annotation.</title>
        <authorList>
            <consortium name="The Broad Institute Genomics Platform"/>
            <consortium name="The Broad Institute Genome Sequencing Center for Infectious Disease"/>
            <person name="Wu L."/>
            <person name="Ma J."/>
        </authorList>
    </citation>
    <scope>NUCLEOTIDE SEQUENCE [LARGE SCALE GENOMIC DNA]</scope>
    <source>
        <strain evidence="2">KCTC 32255</strain>
    </source>
</reference>
<sequence length="144" mass="15629">MTQTLKAALLDSSKRPQVVADFAQMIDDEVDDKGIAIKSGYGVVKKLKPGIISDAVDSLLDEFTEKLEPFYAEYAASGSGSLGDYFSSRSDEVADALLSVTDARAERSSRESIKKVYDKLRPSGKKNVEEALPRLGAVIEKHTA</sequence>
<dbReference type="InterPro" id="IPR054211">
    <property type="entry name" value="DUF6918"/>
</dbReference>
<comment type="caution">
    <text evidence="1">The sequence shown here is derived from an EMBL/GenBank/DDBJ whole genome shotgun (WGS) entry which is preliminary data.</text>
</comment>
<gene>
    <name evidence="1" type="ORF">ACFQGD_00720</name>
</gene>
<evidence type="ECO:0000313" key="2">
    <source>
        <dbReference type="Proteomes" id="UP001596337"/>
    </source>
</evidence>
<organism evidence="1 2">
    <name type="scientific">Haloechinothrix salitolerans</name>
    <dbReference type="NCBI Taxonomy" id="926830"/>
    <lineage>
        <taxon>Bacteria</taxon>
        <taxon>Bacillati</taxon>
        <taxon>Actinomycetota</taxon>
        <taxon>Actinomycetes</taxon>
        <taxon>Pseudonocardiales</taxon>
        <taxon>Pseudonocardiaceae</taxon>
        <taxon>Haloechinothrix</taxon>
    </lineage>
</organism>
<keyword evidence="2" id="KW-1185">Reference proteome</keyword>
<dbReference type="EMBL" id="JBHSXX010000001">
    <property type="protein sequence ID" value="MFC6865662.1"/>
    <property type="molecule type" value="Genomic_DNA"/>
</dbReference>
<dbReference type="Pfam" id="PF21893">
    <property type="entry name" value="DUF6918"/>
    <property type="match status" value="1"/>
</dbReference>
<evidence type="ECO:0000313" key="1">
    <source>
        <dbReference type="EMBL" id="MFC6865662.1"/>
    </source>
</evidence>
<proteinExistence type="predicted"/>
<accession>A0ABW2BRK6</accession>
<name>A0ABW2BRK6_9PSEU</name>
<protein>
    <submittedName>
        <fullName evidence="1">DUF6918 family protein</fullName>
    </submittedName>
</protein>
<dbReference type="RefSeq" id="WP_345392167.1">
    <property type="nucleotide sequence ID" value="NZ_BAABLA010000007.1"/>
</dbReference>
<dbReference type="Proteomes" id="UP001596337">
    <property type="component" value="Unassembled WGS sequence"/>
</dbReference>